<dbReference type="PANTHER" id="PTHR43537">
    <property type="entry name" value="TRANSCRIPTIONAL REGULATOR, GNTR FAMILY"/>
    <property type="match status" value="1"/>
</dbReference>
<dbReference type="GO" id="GO:0003700">
    <property type="term" value="F:DNA-binding transcription factor activity"/>
    <property type="evidence" value="ECO:0007669"/>
    <property type="project" value="InterPro"/>
</dbReference>
<dbReference type="Pfam" id="PF00392">
    <property type="entry name" value="GntR"/>
    <property type="match status" value="2"/>
</dbReference>
<feature type="domain" description="HTH gntR-type" evidence="4">
    <location>
        <begin position="258"/>
        <end position="326"/>
    </location>
</feature>
<keyword evidence="3" id="KW-0804">Transcription</keyword>
<dbReference type="RefSeq" id="WP_249280422.1">
    <property type="nucleotide sequence ID" value="NZ_JACRSS010000003.1"/>
</dbReference>
<dbReference type="EMBL" id="JACRSS010000003">
    <property type="protein sequence ID" value="MBC8538713.1"/>
    <property type="molecule type" value="Genomic_DNA"/>
</dbReference>
<evidence type="ECO:0000256" key="2">
    <source>
        <dbReference type="ARBA" id="ARBA00023125"/>
    </source>
</evidence>
<evidence type="ECO:0000313" key="5">
    <source>
        <dbReference type="EMBL" id="MBC8538713.1"/>
    </source>
</evidence>
<proteinExistence type="predicted"/>
<accession>A0A926HWU5</accession>
<dbReference type="PROSITE" id="PS50949">
    <property type="entry name" value="HTH_GNTR"/>
    <property type="match status" value="2"/>
</dbReference>
<dbReference type="PANTHER" id="PTHR43537:SF5">
    <property type="entry name" value="UXU OPERON TRANSCRIPTIONAL REGULATOR"/>
    <property type="match status" value="1"/>
</dbReference>
<keyword evidence="1" id="KW-0805">Transcription regulation</keyword>
<sequence>MQRGIVLTDPIYDRMITELYTGNYARGSSLPTLEELCSLYHVGRNTMRMVLSRLAENGYIRSSRGRAAEVVFDLQNPGHRAQYLRDLLLRREAILDVFDTLALLLPSVLGPCLHVCPEEELSVLSRRAAGFLAEPAENELFSFSDMLIQLYGEFFSSLGNPYIADLFTSLMQYTKCFSMAAYSYGMQYDELRAASQGLLRQLLDFASRRDAAGFCRVVTQYLRAMRRYAEGFFARISAGVPVPEASSAFFWAMDPRQEYLYAQVITGVLRGIHTGRYLPGSLLPSYASLAQLYGVSGKTAEKAIGILNGYHIVKTQNGVGTRVAACTIRSAERSIKNPALQKNLYICLMGLQMAGIFSKTAAPHALFYLTSEQIRKLRAEMDSHPRFAIEPLLDIFFECIPSKTLHAIYDQLKNSMAWGVCLEPYFVREKDRLSQTKKAAQKLLADLELPAADPDVIRRDIDALYRPLFEFARDTLARHIPEAAGLRLP</sequence>
<evidence type="ECO:0000256" key="1">
    <source>
        <dbReference type="ARBA" id="ARBA00023015"/>
    </source>
</evidence>
<dbReference type="GO" id="GO:0003677">
    <property type="term" value="F:DNA binding"/>
    <property type="evidence" value="ECO:0007669"/>
    <property type="project" value="UniProtKB-KW"/>
</dbReference>
<organism evidence="5 6">
    <name type="scientific">Guopingia tenuis</name>
    <dbReference type="NCBI Taxonomy" id="2763656"/>
    <lineage>
        <taxon>Bacteria</taxon>
        <taxon>Bacillati</taxon>
        <taxon>Bacillota</taxon>
        <taxon>Clostridia</taxon>
        <taxon>Christensenellales</taxon>
        <taxon>Christensenellaceae</taxon>
        <taxon>Guopingia</taxon>
    </lineage>
</organism>
<dbReference type="InterPro" id="IPR000524">
    <property type="entry name" value="Tscrpt_reg_HTH_GntR"/>
</dbReference>
<dbReference type="AlphaFoldDB" id="A0A926HWU5"/>
<dbReference type="Proteomes" id="UP000617951">
    <property type="component" value="Unassembled WGS sequence"/>
</dbReference>
<dbReference type="InterPro" id="IPR036390">
    <property type="entry name" value="WH_DNA-bd_sf"/>
</dbReference>
<name>A0A926HWU5_9FIRM</name>
<protein>
    <submittedName>
        <fullName evidence="5">GntR family transcriptional regulator</fullName>
    </submittedName>
</protein>
<dbReference type="Gene3D" id="1.10.10.10">
    <property type="entry name" value="Winged helix-like DNA-binding domain superfamily/Winged helix DNA-binding domain"/>
    <property type="match status" value="2"/>
</dbReference>
<dbReference type="SMART" id="SM00345">
    <property type="entry name" value="HTH_GNTR"/>
    <property type="match status" value="2"/>
</dbReference>
<keyword evidence="6" id="KW-1185">Reference proteome</keyword>
<evidence type="ECO:0000259" key="4">
    <source>
        <dbReference type="PROSITE" id="PS50949"/>
    </source>
</evidence>
<dbReference type="SUPFAM" id="SSF46785">
    <property type="entry name" value="Winged helix' DNA-binding domain"/>
    <property type="match status" value="2"/>
</dbReference>
<evidence type="ECO:0000256" key="3">
    <source>
        <dbReference type="ARBA" id="ARBA00023163"/>
    </source>
</evidence>
<feature type="domain" description="HTH gntR-type" evidence="4">
    <location>
        <begin position="5"/>
        <end position="74"/>
    </location>
</feature>
<keyword evidence="2" id="KW-0238">DNA-binding</keyword>
<evidence type="ECO:0000313" key="6">
    <source>
        <dbReference type="Proteomes" id="UP000617951"/>
    </source>
</evidence>
<comment type="caution">
    <text evidence="5">The sequence shown here is derived from an EMBL/GenBank/DDBJ whole genome shotgun (WGS) entry which is preliminary data.</text>
</comment>
<reference evidence="5" key="1">
    <citation type="submission" date="2020-08" db="EMBL/GenBank/DDBJ databases">
        <title>Genome public.</title>
        <authorList>
            <person name="Liu C."/>
            <person name="Sun Q."/>
        </authorList>
    </citation>
    <scope>NUCLEOTIDE SEQUENCE</scope>
    <source>
        <strain evidence="5">NSJ-63</strain>
    </source>
</reference>
<dbReference type="InterPro" id="IPR036388">
    <property type="entry name" value="WH-like_DNA-bd_sf"/>
</dbReference>
<gene>
    <name evidence="5" type="ORF">H8693_07165</name>
</gene>